<name>A0A2H5A3L5_9EURY</name>
<sequence length="107" mass="12047">MAVDNTRCESGCAATLPDVVPFNLDHLTRQSWELGTRSIQDEQTIELGDWSYQAGQWALSLFEVTSETAIIRIQTPVGRKRYYGAIQSEVRTAMQELEASPAWQKVV</sequence>
<accession>A0A2H5A3L5</accession>
<dbReference type="OrthoDB" id="166257at2157"/>
<dbReference type="AlphaFoldDB" id="A0A2H5A3L5"/>
<keyword evidence="2" id="KW-1185">Reference proteome</keyword>
<evidence type="ECO:0000313" key="2">
    <source>
        <dbReference type="Proteomes" id="UP000242917"/>
    </source>
</evidence>
<evidence type="ECO:0000313" key="1">
    <source>
        <dbReference type="EMBL" id="AUG49339.1"/>
    </source>
</evidence>
<proteinExistence type="predicted"/>
<protein>
    <submittedName>
        <fullName evidence="1">Uncharacterized protein</fullName>
    </submittedName>
</protein>
<dbReference type="Proteomes" id="UP000242917">
    <property type="component" value="Chromosome II"/>
</dbReference>
<dbReference type="KEGG" id="hta:BVU17_17420"/>
<dbReference type="EMBL" id="CP019155">
    <property type="protein sequence ID" value="AUG49339.1"/>
    <property type="molecule type" value="Genomic_DNA"/>
</dbReference>
<reference evidence="1 2" key="1">
    <citation type="submission" date="2017-01" db="EMBL/GenBank/DDBJ databases">
        <title>A Red Light-Sensitive Sensory Rhodopsin I From Haloarcula taiwanensis, A New Haloarchaeon Isolated From Taiwan.</title>
        <authorList>
            <person name="Yang C.-S."/>
            <person name="Han Y.-A."/>
            <person name="Chen P.-C."/>
            <person name="Ng W.V."/>
            <person name="Chen T.-W."/>
        </authorList>
    </citation>
    <scope>NUCLEOTIDE SEQUENCE [LARGE SCALE GENOMIC DNA]</scope>
    <source>
        <strain evidence="1 2">Taiwanensis</strain>
    </source>
</reference>
<gene>
    <name evidence="1" type="ORF">BVU17_17420</name>
</gene>
<organism evidence="1 2">
    <name type="scientific">Haloarcula taiwanensis</name>
    <dbReference type="NCBI Taxonomy" id="1932004"/>
    <lineage>
        <taxon>Archaea</taxon>
        <taxon>Methanobacteriati</taxon>
        <taxon>Methanobacteriota</taxon>
        <taxon>Stenosarchaea group</taxon>
        <taxon>Halobacteria</taxon>
        <taxon>Halobacteriales</taxon>
        <taxon>Haloarculaceae</taxon>
        <taxon>Haloarcula</taxon>
    </lineage>
</organism>